<evidence type="ECO:0000313" key="2">
    <source>
        <dbReference type="Proteomes" id="UP001054945"/>
    </source>
</evidence>
<gene>
    <name evidence="1" type="ORF">CEXT_326181</name>
</gene>
<evidence type="ECO:0000313" key="1">
    <source>
        <dbReference type="EMBL" id="GIY65984.1"/>
    </source>
</evidence>
<dbReference type="AlphaFoldDB" id="A0AAV4V7T1"/>
<organism evidence="1 2">
    <name type="scientific">Caerostris extrusa</name>
    <name type="common">Bark spider</name>
    <name type="synonym">Caerostris bankana</name>
    <dbReference type="NCBI Taxonomy" id="172846"/>
    <lineage>
        <taxon>Eukaryota</taxon>
        <taxon>Metazoa</taxon>
        <taxon>Ecdysozoa</taxon>
        <taxon>Arthropoda</taxon>
        <taxon>Chelicerata</taxon>
        <taxon>Arachnida</taxon>
        <taxon>Araneae</taxon>
        <taxon>Araneomorphae</taxon>
        <taxon>Entelegynae</taxon>
        <taxon>Araneoidea</taxon>
        <taxon>Araneidae</taxon>
        <taxon>Caerostris</taxon>
    </lineage>
</organism>
<protein>
    <submittedName>
        <fullName evidence="1">Uncharacterized protein</fullName>
    </submittedName>
</protein>
<accession>A0AAV4V7T1</accession>
<sequence length="78" mass="8714">MIHVPVHFEYFHCTCISWATAVTLALPYANIIDKSETAVDDDDGYLIKCQDIGRALNLTNHSRYGKKNVRGNVGVFDA</sequence>
<dbReference type="EMBL" id="BPLR01014058">
    <property type="protein sequence ID" value="GIY65984.1"/>
    <property type="molecule type" value="Genomic_DNA"/>
</dbReference>
<name>A0AAV4V7T1_CAEEX</name>
<dbReference type="Proteomes" id="UP001054945">
    <property type="component" value="Unassembled WGS sequence"/>
</dbReference>
<proteinExistence type="predicted"/>
<comment type="caution">
    <text evidence="1">The sequence shown here is derived from an EMBL/GenBank/DDBJ whole genome shotgun (WGS) entry which is preliminary data.</text>
</comment>
<keyword evidence="2" id="KW-1185">Reference proteome</keyword>
<reference evidence="1 2" key="1">
    <citation type="submission" date="2021-06" db="EMBL/GenBank/DDBJ databases">
        <title>Caerostris extrusa draft genome.</title>
        <authorList>
            <person name="Kono N."/>
            <person name="Arakawa K."/>
        </authorList>
    </citation>
    <scope>NUCLEOTIDE SEQUENCE [LARGE SCALE GENOMIC DNA]</scope>
</reference>